<protein>
    <submittedName>
        <fullName evidence="3">Phytoene desaturase family protein</fullName>
    </submittedName>
</protein>
<sequence>MKKVGIVGAGLAGLVTAALLAKRGNQVVIMERSPILGGRSHVISKNGFTMSYGAHAVLAPKQEPLRSIVRELELPMAYRKASLSKFKLLMNDKVISSPLGFGALTSPAITGLFNHMLCLKQFYRMVKQAPVFPQTMSVGQWIRDHVSNPEIAKVLSAYAALSVYDGALDLYSMNRFVELTAREYEKNEPLSYMGYDVLLEELQKAITKHGGSILCGKLISDLIVEAGQVKGVVCSGERVEFDEVVLNIPPKELSKLLSHPSLADEFAGYASQSAHYVFVYDLMLSKRLRGDIGNLLDLDGGFYVNDYGLNNPSSAPAGGQLLNGLKFLTEQEQLDDTHAKESQTRFEALLNKVYPGWDNYVVSKRIINRAMVNGIARRTNAKLLPLQSRAVRGLYLVGDSTEGSGALGMPCYDSAKKVADLLS</sequence>
<name>A0ABV6DPQ4_9BACL</name>
<comment type="caution">
    <text evidence="3">The sequence shown here is derived from an EMBL/GenBank/DDBJ whole genome shotgun (WGS) entry which is preliminary data.</text>
</comment>
<dbReference type="PANTHER" id="PTHR43734">
    <property type="entry name" value="PHYTOENE DESATURASE"/>
    <property type="match status" value="1"/>
</dbReference>
<dbReference type="InterPro" id="IPR002937">
    <property type="entry name" value="Amino_oxidase"/>
</dbReference>
<comment type="similarity">
    <text evidence="1">Belongs to the carotenoid/retinoid oxidoreductase family. CrtN subfamily.</text>
</comment>
<reference evidence="3 4" key="1">
    <citation type="submission" date="2024-09" db="EMBL/GenBank/DDBJ databases">
        <authorList>
            <person name="Sun Q."/>
            <person name="Mori K."/>
        </authorList>
    </citation>
    <scope>NUCLEOTIDE SEQUENCE [LARGE SCALE GENOMIC DNA]</scope>
    <source>
        <strain evidence="3 4">CCM 7759</strain>
    </source>
</reference>
<dbReference type="EMBL" id="JBHLWN010000076">
    <property type="protein sequence ID" value="MFC0214633.1"/>
    <property type="molecule type" value="Genomic_DNA"/>
</dbReference>
<evidence type="ECO:0000313" key="4">
    <source>
        <dbReference type="Proteomes" id="UP001589776"/>
    </source>
</evidence>
<evidence type="ECO:0000313" key="3">
    <source>
        <dbReference type="EMBL" id="MFC0214633.1"/>
    </source>
</evidence>
<evidence type="ECO:0000256" key="1">
    <source>
        <dbReference type="ARBA" id="ARBA00038322"/>
    </source>
</evidence>
<dbReference type="PANTHER" id="PTHR43734:SF1">
    <property type="entry name" value="PHYTOENE DESATURASE"/>
    <property type="match status" value="1"/>
</dbReference>
<dbReference type="Proteomes" id="UP001589776">
    <property type="component" value="Unassembled WGS sequence"/>
</dbReference>
<proteinExistence type="inferred from homology"/>
<dbReference type="RefSeq" id="WP_377472028.1">
    <property type="nucleotide sequence ID" value="NZ_JBHLWN010000076.1"/>
</dbReference>
<keyword evidence="4" id="KW-1185">Reference proteome</keyword>
<feature type="domain" description="Amine oxidase" evidence="2">
    <location>
        <begin position="11"/>
        <end position="421"/>
    </location>
</feature>
<dbReference type="SUPFAM" id="SSF51905">
    <property type="entry name" value="FAD/NAD(P)-binding domain"/>
    <property type="match status" value="1"/>
</dbReference>
<evidence type="ECO:0000259" key="2">
    <source>
        <dbReference type="Pfam" id="PF01593"/>
    </source>
</evidence>
<dbReference type="Gene3D" id="3.50.50.60">
    <property type="entry name" value="FAD/NAD(P)-binding domain"/>
    <property type="match status" value="1"/>
</dbReference>
<dbReference type="Pfam" id="PF01593">
    <property type="entry name" value="Amino_oxidase"/>
    <property type="match status" value="1"/>
</dbReference>
<organism evidence="3 4">
    <name type="scientific">Paenibacillus chartarius</name>
    <dbReference type="NCBI Taxonomy" id="747481"/>
    <lineage>
        <taxon>Bacteria</taxon>
        <taxon>Bacillati</taxon>
        <taxon>Bacillota</taxon>
        <taxon>Bacilli</taxon>
        <taxon>Bacillales</taxon>
        <taxon>Paenibacillaceae</taxon>
        <taxon>Paenibacillus</taxon>
    </lineage>
</organism>
<dbReference type="PRINTS" id="PR00419">
    <property type="entry name" value="ADXRDTASE"/>
</dbReference>
<dbReference type="InterPro" id="IPR036188">
    <property type="entry name" value="FAD/NAD-bd_sf"/>
</dbReference>
<accession>A0ABV6DPQ4</accession>
<gene>
    <name evidence="3" type="ORF">ACFFK0_19700</name>
</gene>
<dbReference type="Gene3D" id="3.90.660.50">
    <property type="match status" value="1"/>
</dbReference>